<dbReference type="EMBL" id="JACJII010000001">
    <property type="protein sequence ID" value="MBA9007201.1"/>
    <property type="molecule type" value="Genomic_DNA"/>
</dbReference>
<keyword evidence="4" id="KW-1185">Reference proteome</keyword>
<protein>
    <submittedName>
        <fullName evidence="3">Uncharacterized protein</fullName>
    </submittedName>
</protein>
<feature type="region of interest" description="Disordered" evidence="1">
    <location>
        <begin position="31"/>
        <end position="54"/>
    </location>
</feature>
<feature type="transmembrane region" description="Helical" evidence="2">
    <location>
        <begin position="65"/>
        <end position="83"/>
    </location>
</feature>
<organism evidence="3 4">
    <name type="scientific">Thermomonospora cellulosilytica</name>
    <dbReference type="NCBI Taxonomy" id="1411118"/>
    <lineage>
        <taxon>Bacteria</taxon>
        <taxon>Bacillati</taxon>
        <taxon>Actinomycetota</taxon>
        <taxon>Actinomycetes</taxon>
        <taxon>Streptosporangiales</taxon>
        <taxon>Thermomonosporaceae</taxon>
        <taxon>Thermomonospora</taxon>
    </lineage>
</organism>
<comment type="caution">
    <text evidence="3">The sequence shown here is derived from an EMBL/GenBank/DDBJ whole genome shotgun (WGS) entry which is preliminary data.</text>
</comment>
<evidence type="ECO:0000313" key="4">
    <source>
        <dbReference type="Proteomes" id="UP000539313"/>
    </source>
</evidence>
<evidence type="ECO:0000313" key="3">
    <source>
        <dbReference type="EMBL" id="MBA9007201.1"/>
    </source>
</evidence>
<reference evidence="3 4" key="1">
    <citation type="submission" date="2020-08" db="EMBL/GenBank/DDBJ databases">
        <title>Sequencing the genomes of 1000 actinobacteria strains.</title>
        <authorList>
            <person name="Klenk H.-P."/>
        </authorList>
    </citation>
    <scope>NUCLEOTIDE SEQUENCE [LARGE SCALE GENOMIC DNA]</scope>
    <source>
        <strain evidence="3 4">DSM 45823</strain>
    </source>
</reference>
<feature type="region of interest" description="Disordered" evidence="1">
    <location>
        <begin position="91"/>
        <end position="117"/>
    </location>
</feature>
<keyword evidence="2" id="KW-0812">Transmembrane</keyword>
<evidence type="ECO:0000256" key="1">
    <source>
        <dbReference type="SAM" id="MobiDB-lite"/>
    </source>
</evidence>
<name>A0A7W3RBS5_9ACTN</name>
<proteinExistence type="predicted"/>
<keyword evidence="2" id="KW-1133">Transmembrane helix</keyword>
<keyword evidence="2" id="KW-0472">Membrane</keyword>
<sequence>METGPKTEFRATMPDIRYRLTVRTGCPTLVGVNTSGSPGRQGRQGAPDPRRSRRDTILGFTDHQVIGGLLVAIIVGVAGFAWAKIDPDVQKDKSGPGANTPSPIVDSPPTPDPRSEARVRWRGFVELPLAANVPSDVGLDLDGESPTLVGAQDDLRGDNQTAPKVIVFTGRVAEVSGDVGGLSREECERSLPPGASREPVFLPVYRGNGVNGTYCFTTTENKVAAFAMVSADFPLPTSVRIEAVVWE</sequence>
<gene>
    <name evidence="3" type="ORF">HNR21_006083</name>
</gene>
<dbReference type="AlphaFoldDB" id="A0A7W3RBS5"/>
<evidence type="ECO:0000256" key="2">
    <source>
        <dbReference type="SAM" id="Phobius"/>
    </source>
</evidence>
<dbReference type="RefSeq" id="WP_182707838.1">
    <property type="nucleotide sequence ID" value="NZ_JACJII010000001.1"/>
</dbReference>
<accession>A0A7W3RBS5</accession>
<dbReference type="Proteomes" id="UP000539313">
    <property type="component" value="Unassembled WGS sequence"/>
</dbReference>